<keyword evidence="3 4" id="KW-0687">Ribonucleoprotein</keyword>
<dbReference type="EMBL" id="JF719273">
    <property type="protein sequence ID" value="AEO44493.1"/>
    <property type="molecule type" value="mRNA"/>
</dbReference>
<dbReference type="AlphaFoldDB" id="G3FHC3"/>
<dbReference type="GO" id="GO:0003735">
    <property type="term" value="F:structural constituent of ribosome"/>
    <property type="evidence" value="ECO:0007669"/>
    <property type="project" value="InterPro"/>
</dbReference>
<dbReference type="PANTHER" id="PTHR11278:SF0">
    <property type="entry name" value="SMALL RIBOSOMAL SUBUNIT PROTEIN ES7"/>
    <property type="match status" value="1"/>
</dbReference>
<sequence length="195" mass="22145">MALSYRKKLSKAKGQNADPLEQSVAQALYDLEHSSSDLKHDLRHLNITGAKEIDVAGGKKAVAVYVPFRQLNNYHKIQARLVHELEKKFSGKQVVIIGQRRILQKPGRNNRVAHQKRPHSRTLTAVHEAILEDTVYPAEIVGKRLRFRTDGSKLAKVFLDKKDQQSMEDKLDTFSAVYKTLTGKEAVFSFQNVRV</sequence>
<dbReference type="GO" id="GO:0032040">
    <property type="term" value="C:small-subunit processome"/>
    <property type="evidence" value="ECO:0007669"/>
    <property type="project" value="TreeGrafter"/>
</dbReference>
<dbReference type="PANTHER" id="PTHR11278">
    <property type="entry name" value="40S RIBOSOMAL PROTEIN S7"/>
    <property type="match status" value="1"/>
</dbReference>
<dbReference type="Pfam" id="PF01251">
    <property type="entry name" value="Ribosomal_S7e"/>
    <property type="match status" value="1"/>
</dbReference>
<evidence type="ECO:0000256" key="3">
    <source>
        <dbReference type="ARBA" id="ARBA00023274"/>
    </source>
</evidence>
<dbReference type="InterPro" id="IPR000554">
    <property type="entry name" value="Ribosomal_eS7"/>
</dbReference>
<dbReference type="GO" id="GO:0006412">
    <property type="term" value="P:translation"/>
    <property type="evidence" value="ECO:0007669"/>
    <property type="project" value="InterPro"/>
</dbReference>
<evidence type="ECO:0000256" key="2">
    <source>
        <dbReference type="ARBA" id="ARBA00022980"/>
    </source>
</evidence>
<comment type="similarity">
    <text evidence="1 4">Belongs to the eukaryotic ribosomal protein eS7 family.</text>
</comment>
<evidence type="ECO:0000313" key="5">
    <source>
        <dbReference type="EMBL" id="AEO44493.1"/>
    </source>
</evidence>
<dbReference type="GO" id="GO:0022627">
    <property type="term" value="C:cytosolic small ribosomal subunit"/>
    <property type="evidence" value="ECO:0007669"/>
    <property type="project" value="TreeGrafter"/>
</dbReference>
<evidence type="ECO:0000256" key="4">
    <source>
        <dbReference type="RuleBase" id="RU364105"/>
    </source>
</evidence>
<keyword evidence="2 4" id="KW-0689">Ribosomal protein</keyword>
<protein>
    <recommendedName>
        <fullName evidence="4">40S ribosomal protein S7</fullName>
    </recommendedName>
</protein>
<name>G3FHC3_PYRHA</name>
<evidence type="ECO:0000256" key="1">
    <source>
        <dbReference type="ARBA" id="ARBA00007820"/>
    </source>
</evidence>
<reference evidence="5" key="1">
    <citation type="submission" date="2011-03" db="EMBL/GenBank/DDBJ databases">
        <title>Cloning and analysis of ribosomal protein S7 from Porphyra haitanensis.</title>
        <authorList>
            <person name="Zhang Y."/>
            <person name="Chen C.S."/>
            <person name="Xie C.T."/>
        </authorList>
    </citation>
    <scope>NUCLEOTIDE SEQUENCE</scope>
</reference>
<dbReference type="GO" id="GO:0042274">
    <property type="term" value="P:ribosomal small subunit biogenesis"/>
    <property type="evidence" value="ECO:0007669"/>
    <property type="project" value="TreeGrafter"/>
</dbReference>
<accession>G3FHC3</accession>
<organism evidence="5">
    <name type="scientific">Pyropia haitanensis</name>
    <name type="common">Red seaweed</name>
    <name type="synonym">Porphyra haitanensis</name>
    <dbReference type="NCBI Taxonomy" id="1262161"/>
    <lineage>
        <taxon>Eukaryota</taxon>
        <taxon>Rhodophyta</taxon>
        <taxon>Bangiophyceae</taxon>
        <taxon>Bangiales</taxon>
        <taxon>Bangiaceae</taxon>
        <taxon>Pyropia</taxon>
    </lineage>
</organism>
<dbReference type="GO" id="GO:0030686">
    <property type="term" value="C:90S preribosome"/>
    <property type="evidence" value="ECO:0007669"/>
    <property type="project" value="TreeGrafter"/>
</dbReference>
<dbReference type="GO" id="GO:0006364">
    <property type="term" value="P:rRNA processing"/>
    <property type="evidence" value="ECO:0007669"/>
    <property type="project" value="TreeGrafter"/>
</dbReference>
<proteinExistence type="evidence at transcript level"/>